<proteinExistence type="predicted"/>
<dbReference type="Pfam" id="PF11638">
    <property type="entry name" value="DnaA_N"/>
    <property type="match status" value="1"/>
</dbReference>
<dbReference type="OrthoDB" id="145188at2"/>
<name>A0A0P6XWD2_9CHLR</name>
<dbReference type="Gene3D" id="3.30.300.180">
    <property type="match status" value="1"/>
</dbReference>
<reference evidence="2 3" key="1">
    <citation type="submission" date="2015-07" db="EMBL/GenBank/DDBJ databases">
        <title>Draft genome of Bellilinea caldifistulae DSM 17877.</title>
        <authorList>
            <person name="Hemp J."/>
            <person name="Ward L.M."/>
            <person name="Pace L.A."/>
            <person name="Fischer W.W."/>
        </authorList>
    </citation>
    <scope>NUCLEOTIDE SEQUENCE [LARGE SCALE GENOMIC DNA]</scope>
    <source>
        <strain evidence="2 3">GOMI-1</strain>
    </source>
</reference>
<organism evidence="2 3">
    <name type="scientific">Bellilinea caldifistulae</name>
    <dbReference type="NCBI Taxonomy" id="360411"/>
    <lineage>
        <taxon>Bacteria</taxon>
        <taxon>Bacillati</taxon>
        <taxon>Chloroflexota</taxon>
        <taxon>Anaerolineae</taxon>
        <taxon>Anaerolineales</taxon>
        <taxon>Anaerolineaceae</taxon>
        <taxon>Bellilinea</taxon>
    </lineage>
</organism>
<dbReference type="InterPro" id="IPR038454">
    <property type="entry name" value="DnaA_N_sf"/>
</dbReference>
<feature type="domain" description="DnaA N-terminal" evidence="1">
    <location>
        <begin position="10"/>
        <end position="70"/>
    </location>
</feature>
<evidence type="ECO:0000259" key="1">
    <source>
        <dbReference type="Pfam" id="PF11638"/>
    </source>
</evidence>
<dbReference type="STRING" id="360411.AC812_02435"/>
<evidence type="ECO:0000313" key="3">
    <source>
        <dbReference type="Proteomes" id="UP000050514"/>
    </source>
</evidence>
<dbReference type="Proteomes" id="UP000050514">
    <property type="component" value="Unassembled WGS sequence"/>
</dbReference>
<comment type="caution">
    <text evidence="2">The sequence shown here is derived from an EMBL/GenBank/DDBJ whole genome shotgun (WGS) entry which is preliminary data.</text>
</comment>
<accession>A0A0P6XWD2</accession>
<dbReference type="EMBL" id="LGHJ01000008">
    <property type="protein sequence ID" value="KPL77725.1"/>
    <property type="molecule type" value="Genomic_DNA"/>
</dbReference>
<evidence type="ECO:0000313" key="2">
    <source>
        <dbReference type="EMBL" id="KPL77725.1"/>
    </source>
</evidence>
<dbReference type="RefSeq" id="WP_061914253.1">
    <property type="nucleotide sequence ID" value="NZ_DF967971.1"/>
</dbReference>
<sequence>MNGSSIQPERAWQMALDQLRLGMPKASFDTWVRDTSFVSYADGVFTIGTPNAYGREWLASRLTSTVTRMLTGILSQQVEVQFIVVEAPVDEYEESEGDEYAQQIAIPPEQNQDVLALQAAYQSVYDEIVRPDQVIVLPGYFLRFIPLLGVELAWLYIGFRQAAYEAGAARQPGKKFGAPAQKVARYSGMSLRTFRRYSAKPDTWQRLRGLVTAVEDKPRWQHGNDNHPHRTPRFYRVAMTLPLTPSDELSLRAWLYKRLAGGKSPLVVIRAALETPADELIPWQENTPSSRDVNVELHSVHDVLSAVCGPISENDRKQFQELADQLAQHLMPPKDLVFLTHYFVTRWLPKLGHGQGWFVVLLRDRCYINPRTGEIRDEARVEQGYAEIAGWLGLKRVKTIWEWLRNDDVSRFVREISHEIGEWEESPRRFKVCLGEPMTDEDQTRANKSLAHRGFGAVDTYSQPIGANDTIRNECTSGSVGAVDTHNGGIDTISGASDTIRDGYSNDLIGAVDTHNGAIDTDRGANGTPIGGDDTHRVGADVTFDWREWHSLNTLALGLNHKKNTPTTTGSEIESDLEIPASTIRKGVVGMEWNLSELLLRNRISVKNQELLLENGLTAQALVSWLLYAASTSGNGIRDPIAHAVSRLIPDPSRGAGGVFDQLSEVPANELADMLLREIEGQSPWNQVWRKAMKGTPCSRLRTLADQLGIPVSDLGNW</sequence>
<protein>
    <recommendedName>
        <fullName evidence="1">DnaA N-terminal domain-containing protein</fullName>
    </recommendedName>
</protein>
<dbReference type="InterPro" id="IPR024633">
    <property type="entry name" value="DnaA_N_dom"/>
</dbReference>
<keyword evidence="3" id="KW-1185">Reference proteome</keyword>
<gene>
    <name evidence="2" type="ORF">AC812_02435</name>
</gene>
<dbReference type="AlphaFoldDB" id="A0A0P6XWD2"/>